<proteinExistence type="predicted"/>
<dbReference type="Proteomes" id="UP001458880">
    <property type="component" value="Unassembled WGS sequence"/>
</dbReference>
<accession>A0AAW1L7R6</accession>
<feature type="region of interest" description="Disordered" evidence="1">
    <location>
        <begin position="249"/>
        <end position="278"/>
    </location>
</feature>
<evidence type="ECO:0000313" key="3">
    <source>
        <dbReference type="Proteomes" id="UP001458880"/>
    </source>
</evidence>
<feature type="compositionally biased region" description="Polar residues" evidence="1">
    <location>
        <begin position="325"/>
        <end position="336"/>
    </location>
</feature>
<comment type="caution">
    <text evidence="2">The sequence shown here is derived from an EMBL/GenBank/DDBJ whole genome shotgun (WGS) entry which is preliminary data.</text>
</comment>
<protein>
    <submittedName>
        <fullName evidence="2">Uncharacterized protein</fullName>
    </submittedName>
</protein>
<evidence type="ECO:0000313" key="2">
    <source>
        <dbReference type="EMBL" id="KAK9730818.1"/>
    </source>
</evidence>
<keyword evidence="3" id="KW-1185">Reference proteome</keyword>
<reference evidence="2 3" key="1">
    <citation type="journal article" date="2024" name="BMC Genomics">
        <title>De novo assembly and annotation of Popillia japonica's genome with initial clues to its potential as an invasive pest.</title>
        <authorList>
            <person name="Cucini C."/>
            <person name="Boschi S."/>
            <person name="Funari R."/>
            <person name="Cardaioli E."/>
            <person name="Iannotti N."/>
            <person name="Marturano G."/>
            <person name="Paoli F."/>
            <person name="Bruttini M."/>
            <person name="Carapelli A."/>
            <person name="Frati F."/>
            <person name="Nardi F."/>
        </authorList>
    </citation>
    <scope>NUCLEOTIDE SEQUENCE [LARGE SCALE GENOMIC DNA]</scope>
    <source>
        <strain evidence="2">DMR45628</strain>
    </source>
</reference>
<sequence length="357" mass="39881">MPGLNIACNIGNQLGNGSGEMKFEVAEKDEVSGLANCIATEIVNEILENALDIATMRNVPGLECDTIAFSIEDGGVCPYSNQKVAALEGNIEEISEDCADIKGIIDGLSAIHISKSNINKAEEPLRLDVEMKRLLTEMMSPPYDIVNYETLARKDGVGDQPMEDFATTNVEDPELQEDDCLVDSEKIKVVEKKTRVTDLVMNSKQVLSEYLLSDESRKFQEDWEEKNEKVIQVIELDYIRPDEEISLRKRSDQLDVSPDDKDKDNSDDGQEKEKDELVLPVENDRLDNVDLNLSAKQDDIIVCEQQEAGGEIFDEVSKVEKPTTHGASTSRSSTLDTAMAKQMWEQHVRYRDGEADV</sequence>
<gene>
    <name evidence="2" type="ORF">QE152_g14202</name>
</gene>
<organism evidence="2 3">
    <name type="scientific">Popillia japonica</name>
    <name type="common">Japanese beetle</name>
    <dbReference type="NCBI Taxonomy" id="7064"/>
    <lineage>
        <taxon>Eukaryota</taxon>
        <taxon>Metazoa</taxon>
        <taxon>Ecdysozoa</taxon>
        <taxon>Arthropoda</taxon>
        <taxon>Hexapoda</taxon>
        <taxon>Insecta</taxon>
        <taxon>Pterygota</taxon>
        <taxon>Neoptera</taxon>
        <taxon>Endopterygota</taxon>
        <taxon>Coleoptera</taxon>
        <taxon>Polyphaga</taxon>
        <taxon>Scarabaeiformia</taxon>
        <taxon>Scarabaeidae</taxon>
        <taxon>Rutelinae</taxon>
        <taxon>Popillia</taxon>
    </lineage>
</organism>
<evidence type="ECO:0000256" key="1">
    <source>
        <dbReference type="SAM" id="MobiDB-lite"/>
    </source>
</evidence>
<dbReference type="EMBL" id="JASPKY010000141">
    <property type="protein sequence ID" value="KAK9730818.1"/>
    <property type="molecule type" value="Genomic_DNA"/>
</dbReference>
<name>A0AAW1L7R6_POPJA</name>
<dbReference type="AlphaFoldDB" id="A0AAW1L7R6"/>
<feature type="region of interest" description="Disordered" evidence="1">
    <location>
        <begin position="313"/>
        <end position="337"/>
    </location>
</feature>